<evidence type="ECO:0000313" key="3">
    <source>
        <dbReference type="Proteomes" id="UP000789901"/>
    </source>
</evidence>
<accession>A0ABN7VMY2</accession>
<evidence type="ECO:0000256" key="1">
    <source>
        <dbReference type="SAM" id="MobiDB-lite"/>
    </source>
</evidence>
<gene>
    <name evidence="2" type="ORF">GMARGA_LOCUS20699</name>
</gene>
<protein>
    <submittedName>
        <fullName evidence="2">25860_t:CDS:1</fullName>
    </submittedName>
</protein>
<sequence>ENIAKSFAQASSTSKGKEVEEAPTDQIHADSEEYNNDNMLVNINNEMTINSF</sequence>
<dbReference type="EMBL" id="CAJVQB010018417">
    <property type="protein sequence ID" value="CAG8787552.1"/>
    <property type="molecule type" value="Genomic_DNA"/>
</dbReference>
<feature type="non-terminal residue" evidence="2">
    <location>
        <position position="1"/>
    </location>
</feature>
<organism evidence="2 3">
    <name type="scientific">Gigaspora margarita</name>
    <dbReference type="NCBI Taxonomy" id="4874"/>
    <lineage>
        <taxon>Eukaryota</taxon>
        <taxon>Fungi</taxon>
        <taxon>Fungi incertae sedis</taxon>
        <taxon>Mucoromycota</taxon>
        <taxon>Glomeromycotina</taxon>
        <taxon>Glomeromycetes</taxon>
        <taxon>Diversisporales</taxon>
        <taxon>Gigasporaceae</taxon>
        <taxon>Gigaspora</taxon>
    </lineage>
</organism>
<reference evidence="2 3" key="1">
    <citation type="submission" date="2021-06" db="EMBL/GenBank/DDBJ databases">
        <authorList>
            <person name="Kallberg Y."/>
            <person name="Tangrot J."/>
            <person name="Rosling A."/>
        </authorList>
    </citation>
    <scope>NUCLEOTIDE SEQUENCE [LARGE SCALE GENOMIC DNA]</scope>
    <source>
        <strain evidence="2 3">120-4 pot B 10/14</strain>
    </source>
</reference>
<dbReference type="Proteomes" id="UP000789901">
    <property type="component" value="Unassembled WGS sequence"/>
</dbReference>
<proteinExistence type="predicted"/>
<feature type="region of interest" description="Disordered" evidence="1">
    <location>
        <begin position="1"/>
        <end position="32"/>
    </location>
</feature>
<keyword evidence="3" id="KW-1185">Reference proteome</keyword>
<name>A0ABN7VMY2_GIGMA</name>
<comment type="caution">
    <text evidence="2">The sequence shown here is derived from an EMBL/GenBank/DDBJ whole genome shotgun (WGS) entry which is preliminary data.</text>
</comment>
<evidence type="ECO:0000313" key="2">
    <source>
        <dbReference type="EMBL" id="CAG8787552.1"/>
    </source>
</evidence>